<evidence type="ECO:0000313" key="2">
    <source>
        <dbReference type="Proteomes" id="UP000634136"/>
    </source>
</evidence>
<protein>
    <submittedName>
        <fullName evidence="1">Disease resistance protein RML1A</fullName>
    </submittedName>
</protein>
<dbReference type="OrthoDB" id="1397799at2759"/>
<proteinExistence type="predicted"/>
<keyword evidence="2" id="KW-1185">Reference proteome</keyword>
<gene>
    <name evidence="1" type="ORF">G2W53_028102</name>
</gene>
<reference evidence="1" key="1">
    <citation type="submission" date="2020-09" db="EMBL/GenBank/DDBJ databases">
        <title>Genome-Enabled Discovery of Anthraquinone Biosynthesis in Senna tora.</title>
        <authorList>
            <person name="Kang S.-H."/>
            <person name="Pandey R.P."/>
            <person name="Lee C.-M."/>
            <person name="Sim J.-S."/>
            <person name="Jeong J.-T."/>
            <person name="Choi B.-S."/>
            <person name="Jung M."/>
            <person name="Ginzburg D."/>
            <person name="Zhao K."/>
            <person name="Won S.Y."/>
            <person name="Oh T.-J."/>
            <person name="Yu Y."/>
            <person name="Kim N.-H."/>
            <person name="Lee O.R."/>
            <person name="Lee T.-H."/>
            <person name="Bashyal P."/>
            <person name="Kim T.-S."/>
            <person name="Lee W.-H."/>
            <person name="Kawkins C."/>
            <person name="Kim C.-K."/>
            <person name="Kim J.S."/>
            <person name="Ahn B.O."/>
            <person name="Rhee S.Y."/>
            <person name="Sohng J.K."/>
        </authorList>
    </citation>
    <scope>NUCLEOTIDE SEQUENCE</scope>
    <source>
        <tissue evidence="1">Leaf</tissue>
    </source>
</reference>
<name>A0A834T0C2_9FABA</name>
<dbReference type="PANTHER" id="PTHR47186">
    <property type="entry name" value="LEUCINE-RICH REPEAT-CONTAINING PROTEIN 57"/>
    <property type="match status" value="1"/>
</dbReference>
<evidence type="ECO:0000313" key="1">
    <source>
        <dbReference type="EMBL" id="KAF7814133.1"/>
    </source>
</evidence>
<accession>A0A834T0C2</accession>
<organism evidence="1 2">
    <name type="scientific">Senna tora</name>
    <dbReference type="NCBI Taxonomy" id="362788"/>
    <lineage>
        <taxon>Eukaryota</taxon>
        <taxon>Viridiplantae</taxon>
        <taxon>Streptophyta</taxon>
        <taxon>Embryophyta</taxon>
        <taxon>Tracheophyta</taxon>
        <taxon>Spermatophyta</taxon>
        <taxon>Magnoliopsida</taxon>
        <taxon>eudicotyledons</taxon>
        <taxon>Gunneridae</taxon>
        <taxon>Pentapetalae</taxon>
        <taxon>rosids</taxon>
        <taxon>fabids</taxon>
        <taxon>Fabales</taxon>
        <taxon>Fabaceae</taxon>
        <taxon>Caesalpinioideae</taxon>
        <taxon>Cassia clade</taxon>
        <taxon>Senna</taxon>
    </lineage>
</organism>
<dbReference type="InterPro" id="IPR032675">
    <property type="entry name" value="LRR_dom_sf"/>
</dbReference>
<sequence length="288" mass="32413">MTSLNLNMTDIKDLPSSIGLMYKLQDFTLNSCGRTNVRTLPASIKNLPCLKSLCINGCKKLGYLTELPPSIQELKACNCLSLKSVQFTSLKPKMACAQFVNCMKLDEHSLKTILVNVLVHRTKVVSEVQTYSDVECKVDFETLESKSNEGSLVSDHVFLYSDDKICSRIHEKIKERRGSCSSKILLEMGHDCDIVEIKEWGVCPTYSLEYHNFIKQIALDLESDLQASSSGTGVGCSYEMTMEDEEDDASISEGLEVDGEPKLMELVEVCRQWESLREMMSMMNQQNQ</sequence>
<dbReference type="SUPFAM" id="SSF52058">
    <property type="entry name" value="L domain-like"/>
    <property type="match status" value="1"/>
</dbReference>
<dbReference type="Proteomes" id="UP000634136">
    <property type="component" value="Unassembled WGS sequence"/>
</dbReference>
<dbReference type="EMBL" id="JAAIUW010000009">
    <property type="protein sequence ID" value="KAF7814133.1"/>
    <property type="molecule type" value="Genomic_DNA"/>
</dbReference>
<comment type="caution">
    <text evidence="1">The sequence shown here is derived from an EMBL/GenBank/DDBJ whole genome shotgun (WGS) entry which is preliminary data.</text>
</comment>
<dbReference type="Gene3D" id="3.80.10.10">
    <property type="entry name" value="Ribonuclease Inhibitor"/>
    <property type="match status" value="1"/>
</dbReference>
<dbReference type="AlphaFoldDB" id="A0A834T0C2"/>
<dbReference type="PANTHER" id="PTHR47186:SF3">
    <property type="entry name" value="OS09G0267800 PROTEIN"/>
    <property type="match status" value="1"/>
</dbReference>